<keyword evidence="2" id="KW-0732">Signal</keyword>
<comment type="subcellular location">
    <subcellularLocation>
        <location evidence="1">Secreted</location>
    </subcellularLocation>
</comment>
<organism evidence="4 5">
    <name type="scientific">Fontibacter flavus</name>
    <dbReference type="NCBI Taxonomy" id="654838"/>
    <lineage>
        <taxon>Bacteria</taxon>
        <taxon>Pseudomonadati</taxon>
        <taxon>Bacteroidota</taxon>
        <taxon>Cytophagia</taxon>
        <taxon>Cytophagales</taxon>
        <taxon>Cyclobacteriaceae</taxon>
        <taxon>Fontibacter</taxon>
    </lineage>
</organism>
<dbReference type="RefSeq" id="WP_382386054.1">
    <property type="nucleotide sequence ID" value="NZ_JBHLWI010000006.1"/>
</dbReference>
<dbReference type="InterPro" id="IPR011330">
    <property type="entry name" value="Glyco_hydro/deAcase_b/a-brl"/>
</dbReference>
<evidence type="ECO:0000256" key="2">
    <source>
        <dbReference type="ARBA" id="ARBA00022729"/>
    </source>
</evidence>
<dbReference type="Proteomes" id="UP001589797">
    <property type="component" value="Unassembled WGS sequence"/>
</dbReference>
<feature type="domain" description="NodB homology" evidence="3">
    <location>
        <begin position="74"/>
        <end position="279"/>
    </location>
</feature>
<dbReference type="PROSITE" id="PS51677">
    <property type="entry name" value="NODB"/>
    <property type="match status" value="1"/>
</dbReference>
<evidence type="ECO:0000313" key="4">
    <source>
        <dbReference type="EMBL" id="MFC0261606.1"/>
    </source>
</evidence>
<dbReference type="InterPro" id="IPR051398">
    <property type="entry name" value="Polysacch_Deacetylase"/>
</dbReference>
<dbReference type="Gene3D" id="3.20.20.370">
    <property type="entry name" value="Glycoside hydrolase/deacetylase"/>
    <property type="match status" value="1"/>
</dbReference>
<dbReference type="EMBL" id="JBHLWI010000006">
    <property type="protein sequence ID" value="MFC0261606.1"/>
    <property type="molecule type" value="Genomic_DNA"/>
</dbReference>
<sequence>MKKLIFKIIRLSGLPYLFRTLVQKNKVTILVYHEMTPEVAEKNFLYLIKNYNIISLQDFFKAHQSKNQQLLPKNALVITFDDGRKSNFQLLPLIKKHKIPVTIFLNSGIIGTNRHYWFRFKQEKYTNEELKKLSNKERLKRLEDLGFKQEKEFDTPWAMNKEEIMEMSKWVDMQSHTVFHPILPKCDDQEASFEITNCRSILEKEYGFNINALAYPNGDYSIRDIEIAKNAGFKFGLTTEKGFNTIHTDPFKLKRLDPNDTANMDELIVKSSGILSLFG</sequence>
<keyword evidence="4" id="KW-0378">Hydrolase</keyword>
<comment type="caution">
    <text evidence="4">The sequence shown here is derived from an EMBL/GenBank/DDBJ whole genome shotgun (WGS) entry which is preliminary data.</text>
</comment>
<dbReference type="EC" id="3.-.-.-" evidence="4"/>
<keyword evidence="5" id="KW-1185">Reference proteome</keyword>
<dbReference type="PANTHER" id="PTHR34216:SF3">
    <property type="entry name" value="POLY-BETA-1,6-N-ACETYL-D-GLUCOSAMINE N-DEACETYLASE"/>
    <property type="match status" value="1"/>
</dbReference>
<proteinExistence type="predicted"/>
<protein>
    <submittedName>
        <fullName evidence="4">Polysaccharide deacetylase family protein</fullName>
        <ecNumber evidence="4">3.-.-.-</ecNumber>
    </submittedName>
</protein>
<gene>
    <name evidence="4" type="ORF">ACFFIP_02860</name>
</gene>
<evidence type="ECO:0000313" key="5">
    <source>
        <dbReference type="Proteomes" id="UP001589797"/>
    </source>
</evidence>
<dbReference type="GO" id="GO:0016787">
    <property type="term" value="F:hydrolase activity"/>
    <property type="evidence" value="ECO:0007669"/>
    <property type="project" value="UniProtKB-KW"/>
</dbReference>
<dbReference type="InterPro" id="IPR002509">
    <property type="entry name" value="NODB_dom"/>
</dbReference>
<reference evidence="4 5" key="1">
    <citation type="submission" date="2024-09" db="EMBL/GenBank/DDBJ databases">
        <authorList>
            <person name="Sun Q."/>
            <person name="Mori K."/>
        </authorList>
    </citation>
    <scope>NUCLEOTIDE SEQUENCE [LARGE SCALE GENOMIC DNA]</scope>
    <source>
        <strain evidence="4 5">CCM 7650</strain>
    </source>
</reference>
<dbReference type="Pfam" id="PF01522">
    <property type="entry name" value="Polysacc_deac_1"/>
    <property type="match status" value="1"/>
</dbReference>
<dbReference type="CDD" id="cd10918">
    <property type="entry name" value="CE4_NodB_like_5s_6s"/>
    <property type="match status" value="1"/>
</dbReference>
<name>A0ABV6FP13_9BACT</name>
<evidence type="ECO:0000256" key="1">
    <source>
        <dbReference type="ARBA" id="ARBA00004613"/>
    </source>
</evidence>
<dbReference type="SUPFAM" id="SSF88713">
    <property type="entry name" value="Glycoside hydrolase/deacetylase"/>
    <property type="match status" value="1"/>
</dbReference>
<evidence type="ECO:0000259" key="3">
    <source>
        <dbReference type="PROSITE" id="PS51677"/>
    </source>
</evidence>
<dbReference type="PANTHER" id="PTHR34216">
    <property type="match status" value="1"/>
</dbReference>
<accession>A0ABV6FP13</accession>